<gene>
    <name evidence="4" type="ORF">GP486_004736</name>
</gene>
<evidence type="ECO:0000313" key="4">
    <source>
        <dbReference type="EMBL" id="KAH0558607.1"/>
    </source>
</evidence>
<dbReference type="Proteomes" id="UP000750711">
    <property type="component" value="Unassembled WGS sequence"/>
</dbReference>
<feature type="compositionally biased region" description="Polar residues" evidence="2">
    <location>
        <begin position="166"/>
        <end position="185"/>
    </location>
</feature>
<dbReference type="PROSITE" id="PS50103">
    <property type="entry name" value="ZF_C3H1"/>
    <property type="match status" value="1"/>
</dbReference>
<dbReference type="EMBL" id="JAGHQM010000793">
    <property type="protein sequence ID" value="KAH0558607.1"/>
    <property type="molecule type" value="Genomic_DNA"/>
</dbReference>
<feature type="compositionally biased region" description="Polar residues" evidence="2">
    <location>
        <begin position="215"/>
        <end position="233"/>
    </location>
</feature>
<evidence type="ECO:0000256" key="1">
    <source>
        <dbReference type="PROSITE-ProRule" id="PRU00723"/>
    </source>
</evidence>
<feature type="domain" description="C3H1-type" evidence="3">
    <location>
        <begin position="242"/>
        <end position="271"/>
    </location>
</feature>
<keyword evidence="1" id="KW-0862">Zinc</keyword>
<feature type="region of interest" description="Disordered" evidence="2">
    <location>
        <begin position="448"/>
        <end position="470"/>
    </location>
</feature>
<proteinExistence type="predicted"/>
<feature type="region of interest" description="Disordered" evidence="2">
    <location>
        <begin position="143"/>
        <end position="185"/>
    </location>
</feature>
<feature type="region of interest" description="Disordered" evidence="2">
    <location>
        <begin position="301"/>
        <end position="331"/>
    </location>
</feature>
<dbReference type="InterPro" id="IPR000571">
    <property type="entry name" value="Znf_CCCH"/>
</dbReference>
<sequence>MPEQHSELRPTFFMSRGNGVFTPLIPADELPIDMMIVGVPKVMSFDKTCGMTSVGEVMASGLHYEMKVVGDIDQQGGHELSPALQPVQVPDTSPVRKPLLTGAGELPTTPFPAHFSSSVVDSPAISTHCGTLLSAPVIESSSQVRRSPSFKWPDHQQSDEFDQHSTVDTSDDLSPNIASSGKDNLESTSKITNIDISRKSPLSAQEVIEAIASTAKPTGRTSGNRTCKKQGSQGHIRGPLKDDNKTYCSYWVRHGECDYTQQGCKFLHEMPQDREALTKIGLRDFPRWWKEQNIHSAGKWRYPLPSRNVKSQSAGSSQPSALANGTSSGADATAAGRLESVVVGLDQIEKKPITGSASDASEKTREAVTTPHSSTVHQRLPHTRDGGGPSSTTSSDSSTLPPETSQFSRFVPGNSHSQSRTLRVQRLMGLESNPKGGFWVQKGVVEGQKASDSELGNVAKGDGPILIDFE</sequence>
<evidence type="ECO:0000313" key="5">
    <source>
        <dbReference type="Proteomes" id="UP000750711"/>
    </source>
</evidence>
<name>A0A9P8RNI5_9PEZI</name>
<feature type="zinc finger region" description="C3H1-type" evidence="1">
    <location>
        <begin position="242"/>
        <end position="271"/>
    </location>
</feature>
<dbReference type="GO" id="GO:0008270">
    <property type="term" value="F:zinc ion binding"/>
    <property type="evidence" value="ECO:0007669"/>
    <property type="project" value="UniProtKB-KW"/>
</dbReference>
<comment type="caution">
    <text evidence="4">The sequence shown here is derived from an EMBL/GenBank/DDBJ whole genome shotgun (WGS) entry which is preliminary data.</text>
</comment>
<feature type="region of interest" description="Disordered" evidence="2">
    <location>
        <begin position="215"/>
        <end position="238"/>
    </location>
</feature>
<protein>
    <recommendedName>
        <fullName evidence="3">C3H1-type domain-containing protein</fullName>
    </recommendedName>
</protein>
<feature type="region of interest" description="Disordered" evidence="2">
    <location>
        <begin position="353"/>
        <end position="420"/>
    </location>
</feature>
<keyword evidence="1" id="KW-0479">Metal-binding</keyword>
<feature type="compositionally biased region" description="Basic and acidic residues" evidence="2">
    <location>
        <begin position="152"/>
        <end position="165"/>
    </location>
</feature>
<feature type="compositionally biased region" description="Polar residues" evidence="2">
    <location>
        <begin position="308"/>
        <end position="321"/>
    </location>
</feature>
<evidence type="ECO:0000256" key="2">
    <source>
        <dbReference type="SAM" id="MobiDB-lite"/>
    </source>
</evidence>
<accession>A0A9P8RNI5</accession>
<keyword evidence="5" id="KW-1185">Reference proteome</keyword>
<keyword evidence="1" id="KW-0863">Zinc-finger</keyword>
<reference evidence="4" key="1">
    <citation type="submission" date="2021-03" db="EMBL/GenBank/DDBJ databases">
        <title>Comparative genomics and phylogenomic investigation of the class Geoglossomycetes provide insights into ecological specialization and systematics.</title>
        <authorList>
            <person name="Melie T."/>
            <person name="Pirro S."/>
            <person name="Miller A.N."/>
            <person name="Quandt A."/>
        </authorList>
    </citation>
    <scope>NUCLEOTIDE SEQUENCE</scope>
    <source>
        <strain evidence="4">CAQ_001_2017</strain>
    </source>
</reference>
<dbReference type="AlphaFoldDB" id="A0A9P8RNI5"/>
<evidence type="ECO:0000259" key="3">
    <source>
        <dbReference type="PROSITE" id="PS50103"/>
    </source>
</evidence>
<feature type="compositionally biased region" description="Low complexity" evidence="2">
    <location>
        <begin position="390"/>
        <end position="405"/>
    </location>
</feature>
<organism evidence="4 5">
    <name type="scientific">Trichoglossum hirsutum</name>
    <dbReference type="NCBI Taxonomy" id="265104"/>
    <lineage>
        <taxon>Eukaryota</taxon>
        <taxon>Fungi</taxon>
        <taxon>Dikarya</taxon>
        <taxon>Ascomycota</taxon>
        <taxon>Pezizomycotina</taxon>
        <taxon>Geoglossomycetes</taxon>
        <taxon>Geoglossales</taxon>
        <taxon>Geoglossaceae</taxon>
        <taxon>Trichoglossum</taxon>
    </lineage>
</organism>